<feature type="signal peptide" evidence="6">
    <location>
        <begin position="1"/>
        <end position="22"/>
    </location>
</feature>
<dbReference type="SUPFAM" id="SSF48452">
    <property type="entry name" value="TPR-like"/>
    <property type="match status" value="1"/>
</dbReference>
<name>A0ABU3D4V6_9FLAO</name>
<sequence>MKINKFIFKPVLLLLAFGLCLGCTEDYLEETEEYNISSENYFNSEEEYYNALIGVYDVLQSTYVNVIIGEIASDNTVSGGESATDVIGWQQIDEMQHSPVNDNLDDVWDWNFAGVQRANYILEFQDKTDFEGKEQIIAETRFLRAYFTFELVKWFGPIPLKGDERFRLGDEQSVPRAPVNEVYDRIEADLQYAVENLDYTAPQTGRATRGSAQALLGKAYLYQEEFDAAAEVLTNLIQNGPYQLVDFDILFEQEGENSAESIFEIQYNGAEGAGFECLQCSEGNVAVGFQGIRNYSGPVFESGFGFNLPVQEAYDMFSENDIRRDLSVLDISEWASETGASYSEGYKHTGFFNRKYLPRQNENVGDANLTQPNNYRAIRYADVLLMAAEALVRSNMNEETARTYLNTVRERAGLDPVEVSGNNLLEAVYDERRKELIGEGHRFFDLVRTGRAEENIEGFTPGKNEIFPIPLEEIEFSQGNWEQNPGY</sequence>
<feature type="domain" description="SusD-like N-terminal" evidence="8">
    <location>
        <begin position="26"/>
        <end position="221"/>
    </location>
</feature>
<dbReference type="RefSeq" id="WP_311502906.1">
    <property type="nucleotide sequence ID" value="NZ_JAVRHK010000004.1"/>
</dbReference>
<feature type="domain" description="RagB/SusD" evidence="7">
    <location>
        <begin position="334"/>
        <end position="457"/>
    </location>
</feature>
<gene>
    <name evidence="9" type="ORF">RM539_08235</name>
</gene>
<evidence type="ECO:0000313" key="10">
    <source>
        <dbReference type="Proteomes" id="UP001262582"/>
    </source>
</evidence>
<keyword evidence="4" id="KW-0472">Membrane</keyword>
<dbReference type="Gene3D" id="1.25.40.390">
    <property type="match status" value="1"/>
</dbReference>
<feature type="chain" id="PRO_5047297802" evidence="6">
    <location>
        <begin position="23"/>
        <end position="487"/>
    </location>
</feature>
<evidence type="ECO:0000259" key="8">
    <source>
        <dbReference type="Pfam" id="PF14322"/>
    </source>
</evidence>
<reference evidence="9 10" key="1">
    <citation type="submission" date="2023-09" db="EMBL/GenBank/DDBJ databases">
        <authorList>
            <person name="Rey-Velasco X."/>
        </authorList>
    </citation>
    <scope>NUCLEOTIDE SEQUENCE [LARGE SCALE GENOMIC DNA]</scope>
    <source>
        <strain evidence="9 10">F117</strain>
    </source>
</reference>
<dbReference type="InterPro" id="IPR033985">
    <property type="entry name" value="SusD-like_N"/>
</dbReference>
<dbReference type="EMBL" id="JAVRHK010000004">
    <property type="protein sequence ID" value="MDT0676567.1"/>
    <property type="molecule type" value="Genomic_DNA"/>
</dbReference>
<dbReference type="InterPro" id="IPR012944">
    <property type="entry name" value="SusD_RagB_dom"/>
</dbReference>
<dbReference type="Proteomes" id="UP001262582">
    <property type="component" value="Unassembled WGS sequence"/>
</dbReference>
<evidence type="ECO:0000256" key="2">
    <source>
        <dbReference type="ARBA" id="ARBA00006275"/>
    </source>
</evidence>
<evidence type="ECO:0000256" key="5">
    <source>
        <dbReference type="ARBA" id="ARBA00023237"/>
    </source>
</evidence>
<dbReference type="Pfam" id="PF14322">
    <property type="entry name" value="SusD-like_3"/>
    <property type="match status" value="1"/>
</dbReference>
<dbReference type="InterPro" id="IPR011990">
    <property type="entry name" value="TPR-like_helical_dom_sf"/>
</dbReference>
<keyword evidence="10" id="KW-1185">Reference proteome</keyword>
<evidence type="ECO:0000259" key="7">
    <source>
        <dbReference type="Pfam" id="PF07980"/>
    </source>
</evidence>
<evidence type="ECO:0000256" key="6">
    <source>
        <dbReference type="SAM" id="SignalP"/>
    </source>
</evidence>
<comment type="similarity">
    <text evidence="2">Belongs to the SusD family.</text>
</comment>
<evidence type="ECO:0000256" key="3">
    <source>
        <dbReference type="ARBA" id="ARBA00022729"/>
    </source>
</evidence>
<evidence type="ECO:0000256" key="4">
    <source>
        <dbReference type="ARBA" id="ARBA00023136"/>
    </source>
</evidence>
<accession>A0ABU3D4V6</accession>
<dbReference type="Pfam" id="PF07980">
    <property type="entry name" value="SusD_RagB"/>
    <property type="match status" value="1"/>
</dbReference>
<comment type="subcellular location">
    <subcellularLocation>
        <location evidence="1">Cell outer membrane</location>
    </subcellularLocation>
</comment>
<organism evidence="9 10">
    <name type="scientific">Autumnicola musiva</name>
    <dbReference type="NCBI Taxonomy" id="3075589"/>
    <lineage>
        <taxon>Bacteria</taxon>
        <taxon>Pseudomonadati</taxon>
        <taxon>Bacteroidota</taxon>
        <taxon>Flavobacteriia</taxon>
        <taxon>Flavobacteriales</taxon>
        <taxon>Flavobacteriaceae</taxon>
        <taxon>Autumnicola</taxon>
    </lineage>
</organism>
<keyword evidence="3 6" id="KW-0732">Signal</keyword>
<evidence type="ECO:0000313" key="9">
    <source>
        <dbReference type="EMBL" id="MDT0676567.1"/>
    </source>
</evidence>
<proteinExistence type="inferred from homology"/>
<evidence type="ECO:0000256" key="1">
    <source>
        <dbReference type="ARBA" id="ARBA00004442"/>
    </source>
</evidence>
<comment type="caution">
    <text evidence="9">The sequence shown here is derived from an EMBL/GenBank/DDBJ whole genome shotgun (WGS) entry which is preliminary data.</text>
</comment>
<protein>
    <submittedName>
        <fullName evidence="9">RagB/SusD family nutrient uptake outer membrane protein</fullName>
    </submittedName>
</protein>
<dbReference type="CDD" id="cd08977">
    <property type="entry name" value="SusD"/>
    <property type="match status" value="1"/>
</dbReference>
<keyword evidence="5" id="KW-0998">Cell outer membrane</keyword>